<keyword evidence="3" id="KW-1185">Reference proteome</keyword>
<evidence type="ECO:0000313" key="3">
    <source>
        <dbReference type="Proteomes" id="UP001281410"/>
    </source>
</evidence>
<evidence type="ECO:0000256" key="1">
    <source>
        <dbReference type="SAM" id="MobiDB-lite"/>
    </source>
</evidence>
<reference evidence="2" key="1">
    <citation type="journal article" date="2023" name="Plant J.">
        <title>Genome sequences and population genomics provide insights into the demographic history, inbreeding, and mutation load of two 'living fossil' tree species of Dipteronia.</title>
        <authorList>
            <person name="Feng Y."/>
            <person name="Comes H.P."/>
            <person name="Chen J."/>
            <person name="Zhu S."/>
            <person name="Lu R."/>
            <person name="Zhang X."/>
            <person name="Li P."/>
            <person name="Qiu J."/>
            <person name="Olsen K.M."/>
            <person name="Qiu Y."/>
        </authorList>
    </citation>
    <scope>NUCLEOTIDE SEQUENCE</scope>
    <source>
        <strain evidence="2">NBL</strain>
    </source>
</reference>
<organism evidence="2 3">
    <name type="scientific">Dipteronia sinensis</name>
    <dbReference type="NCBI Taxonomy" id="43782"/>
    <lineage>
        <taxon>Eukaryota</taxon>
        <taxon>Viridiplantae</taxon>
        <taxon>Streptophyta</taxon>
        <taxon>Embryophyta</taxon>
        <taxon>Tracheophyta</taxon>
        <taxon>Spermatophyta</taxon>
        <taxon>Magnoliopsida</taxon>
        <taxon>eudicotyledons</taxon>
        <taxon>Gunneridae</taxon>
        <taxon>Pentapetalae</taxon>
        <taxon>rosids</taxon>
        <taxon>malvids</taxon>
        <taxon>Sapindales</taxon>
        <taxon>Sapindaceae</taxon>
        <taxon>Hippocastanoideae</taxon>
        <taxon>Acereae</taxon>
        <taxon>Dipteronia</taxon>
    </lineage>
</organism>
<comment type="caution">
    <text evidence="2">The sequence shown here is derived from an EMBL/GenBank/DDBJ whole genome shotgun (WGS) entry which is preliminary data.</text>
</comment>
<protein>
    <submittedName>
        <fullName evidence="2">Uncharacterized protein</fullName>
    </submittedName>
</protein>
<dbReference type="AlphaFoldDB" id="A0AAE0A4E3"/>
<accession>A0AAE0A4E3</accession>
<proteinExistence type="predicted"/>
<feature type="region of interest" description="Disordered" evidence="1">
    <location>
        <begin position="108"/>
        <end position="127"/>
    </location>
</feature>
<gene>
    <name evidence="2" type="ORF">Dsin_023409</name>
</gene>
<sequence>MEMLFMQIFEKKNHIIEQVRHQSLLFDQQLAAKCLLDGIAPPSWFWSPSLPSSPSAPTEVNKEELISELLLPCPSSIPYTEIRNSNKAFDAGDRSSVSLQLPNDVGGAIDGIEKPDSSSASSPQDQRNATVLDINSEPFQSLARIQRSKSRQRALELRDSAKVAKSCLCVENDICAYSCLLNRSGISTPQYGQVHEFSTPLYGQVHESGLVKPAEVYNESCEVEEAKVCDFHSKEKGTTNYTGRITRSRISSLQPSSLRESSRMSVPTSVGRSSRGSICAYSCLLNRSGISTPQSGQVPESGLVKHAEVYNESCEVEEAKICDFLSKDKGTTNYTGRITRSLISSLQPSSLRESSRMGDLTHVGRSSRGDICAYSCLLNRSGISNPQSGQVRELVKPAEVYNESCEVEEAKICDFQSTENGTTNYTGRITRSRISLLQPKSLRESS</sequence>
<name>A0AAE0A4E3_9ROSI</name>
<evidence type="ECO:0000313" key="2">
    <source>
        <dbReference type="EMBL" id="KAK3199994.1"/>
    </source>
</evidence>
<dbReference type="Proteomes" id="UP001281410">
    <property type="component" value="Unassembled WGS sequence"/>
</dbReference>
<dbReference type="EMBL" id="JANJYJ010000007">
    <property type="protein sequence ID" value="KAK3199994.1"/>
    <property type="molecule type" value="Genomic_DNA"/>
</dbReference>